<accession>A0ABV6NY41</accession>
<keyword evidence="3" id="KW-1185">Reference proteome</keyword>
<dbReference type="InterPro" id="IPR050248">
    <property type="entry name" value="Polysacc_deacetylase_ArnD"/>
</dbReference>
<comment type="caution">
    <text evidence="2">The sequence shown here is derived from an EMBL/GenBank/DDBJ whole genome shotgun (WGS) entry which is preliminary data.</text>
</comment>
<proteinExistence type="predicted"/>
<dbReference type="Proteomes" id="UP001589894">
    <property type="component" value="Unassembled WGS sequence"/>
</dbReference>
<sequence length="268" mass="28425">MRTYRWDHRPVGAARRAGLLALAGGLLHALPAATVLPTVRLRWFPALSGVGAPDHVALTFDDGPDPASTPLFLEVLAAHRVRATFFLLGGMVPRAPTLARELVAAGHEVGVHGWSHRNLLLRDPAATYRELARAVAVITAATGVRPRYHRPPYGVLTGPGWLAARRLGLTSVLWTCWGRDWTAEADPRTVLATVRAGLAGGGTVLLHDSDCASAPGAWRAALGALPELLAGCAERGWRVGPLAEHGLTGPQGPSSQCQADITQSVCRR</sequence>
<gene>
    <name evidence="2" type="ORF">ACFFHU_16330</name>
</gene>
<dbReference type="InterPro" id="IPR002509">
    <property type="entry name" value="NODB_dom"/>
</dbReference>
<dbReference type="PANTHER" id="PTHR10587">
    <property type="entry name" value="GLYCOSYL TRANSFERASE-RELATED"/>
    <property type="match status" value="1"/>
</dbReference>
<evidence type="ECO:0000313" key="3">
    <source>
        <dbReference type="Proteomes" id="UP001589894"/>
    </source>
</evidence>
<reference evidence="2 3" key="1">
    <citation type="submission" date="2024-09" db="EMBL/GenBank/DDBJ databases">
        <authorList>
            <person name="Sun Q."/>
            <person name="Mori K."/>
        </authorList>
    </citation>
    <scope>NUCLEOTIDE SEQUENCE [LARGE SCALE GENOMIC DNA]</scope>
    <source>
        <strain evidence="2 3">TBRC 2205</strain>
    </source>
</reference>
<dbReference type="EMBL" id="JBHLUE010000011">
    <property type="protein sequence ID" value="MFC0565693.1"/>
    <property type="molecule type" value="Genomic_DNA"/>
</dbReference>
<dbReference type="InterPro" id="IPR011330">
    <property type="entry name" value="Glyco_hydro/deAcase_b/a-brl"/>
</dbReference>
<dbReference type="Gene3D" id="3.20.20.370">
    <property type="entry name" value="Glycoside hydrolase/deacetylase"/>
    <property type="match status" value="1"/>
</dbReference>
<organism evidence="2 3">
    <name type="scientific">Plantactinospora siamensis</name>
    <dbReference type="NCBI Taxonomy" id="555372"/>
    <lineage>
        <taxon>Bacteria</taxon>
        <taxon>Bacillati</taxon>
        <taxon>Actinomycetota</taxon>
        <taxon>Actinomycetes</taxon>
        <taxon>Micromonosporales</taxon>
        <taxon>Micromonosporaceae</taxon>
        <taxon>Plantactinospora</taxon>
    </lineage>
</organism>
<evidence type="ECO:0000259" key="1">
    <source>
        <dbReference type="PROSITE" id="PS51677"/>
    </source>
</evidence>
<name>A0ABV6NY41_9ACTN</name>
<dbReference type="SUPFAM" id="SSF88713">
    <property type="entry name" value="Glycoside hydrolase/deacetylase"/>
    <property type="match status" value="1"/>
</dbReference>
<dbReference type="PROSITE" id="PS51677">
    <property type="entry name" value="NODB"/>
    <property type="match status" value="1"/>
</dbReference>
<evidence type="ECO:0000313" key="2">
    <source>
        <dbReference type="EMBL" id="MFC0565693.1"/>
    </source>
</evidence>
<feature type="domain" description="NodB homology" evidence="1">
    <location>
        <begin position="54"/>
        <end position="240"/>
    </location>
</feature>
<dbReference type="Pfam" id="PF01522">
    <property type="entry name" value="Polysacc_deac_1"/>
    <property type="match status" value="1"/>
</dbReference>
<dbReference type="CDD" id="cd10959">
    <property type="entry name" value="CE4_NodB_like_3"/>
    <property type="match status" value="1"/>
</dbReference>
<dbReference type="PANTHER" id="PTHR10587:SF137">
    <property type="entry name" value="4-DEOXY-4-FORMAMIDO-L-ARABINOSE-PHOSPHOUNDECAPRENOL DEFORMYLASE ARND-RELATED"/>
    <property type="match status" value="1"/>
</dbReference>
<protein>
    <submittedName>
        <fullName evidence="2">Polysaccharide deacetylase family protein</fullName>
    </submittedName>
</protein>
<dbReference type="RefSeq" id="WP_377339706.1">
    <property type="nucleotide sequence ID" value="NZ_JBHLUE010000011.1"/>
</dbReference>